<keyword evidence="3" id="KW-1185">Reference proteome</keyword>
<dbReference type="InterPro" id="IPR050869">
    <property type="entry name" value="H3K4_H4K5_MeTrfase"/>
</dbReference>
<dbReference type="Pfam" id="PF00856">
    <property type="entry name" value="SET"/>
    <property type="match status" value="1"/>
</dbReference>
<dbReference type="SUPFAM" id="SSF82199">
    <property type="entry name" value="SET domain"/>
    <property type="match status" value="1"/>
</dbReference>
<evidence type="ECO:0000313" key="2">
    <source>
        <dbReference type="EMBL" id="KAI2654180.1"/>
    </source>
</evidence>
<comment type="caution">
    <text evidence="2">The sequence shown here is derived from an EMBL/GenBank/DDBJ whole genome shotgun (WGS) entry which is preliminary data.</text>
</comment>
<feature type="domain" description="SET" evidence="1">
    <location>
        <begin position="1"/>
        <end position="40"/>
    </location>
</feature>
<dbReference type="Proteomes" id="UP000830375">
    <property type="component" value="Unassembled WGS sequence"/>
</dbReference>
<gene>
    <name evidence="2" type="ORF">H4Q32_010825</name>
</gene>
<dbReference type="InterPro" id="IPR001214">
    <property type="entry name" value="SET_dom"/>
</dbReference>
<dbReference type="PANTHER" id="PTHR12197">
    <property type="entry name" value="HISTONE-LYSINE N-METHYLTRANSFERASE SMYD"/>
    <property type="match status" value="1"/>
</dbReference>
<proteinExistence type="predicted"/>
<dbReference type="EMBL" id="JACTAM010000017">
    <property type="protein sequence ID" value="KAI2654180.1"/>
    <property type="molecule type" value="Genomic_DNA"/>
</dbReference>
<name>A0ABQ8LUU6_LABRO</name>
<organism evidence="2 3">
    <name type="scientific">Labeo rohita</name>
    <name type="common">Indian major carp</name>
    <name type="synonym">Cyprinus rohita</name>
    <dbReference type="NCBI Taxonomy" id="84645"/>
    <lineage>
        <taxon>Eukaryota</taxon>
        <taxon>Metazoa</taxon>
        <taxon>Chordata</taxon>
        <taxon>Craniata</taxon>
        <taxon>Vertebrata</taxon>
        <taxon>Euteleostomi</taxon>
        <taxon>Actinopterygii</taxon>
        <taxon>Neopterygii</taxon>
        <taxon>Teleostei</taxon>
        <taxon>Ostariophysi</taxon>
        <taxon>Cypriniformes</taxon>
        <taxon>Cyprinidae</taxon>
        <taxon>Labeoninae</taxon>
        <taxon>Labeonini</taxon>
        <taxon>Labeo</taxon>
    </lineage>
</organism>
<dbReference type="Gene3D" id="2.170.270.10">
    <property type="entry name" value="SET domain"/>
    <property type="match status" value="1"/>
</dbReference>
<reference evidence="2 3" key="1">
    <citation type="submission" date="2022-01" db="EMBL/GenBank/DDBJ databases">
        <title>A high-quality chromosome-level genome assembly of rohu carp, Labeo rohita.</title>
        <authorList>
            <person name="Arick M.A. II"/>
            <person name="Hsu C.-Y."/>
            <person name="Magbanua Z."/>
            <person name="Pechanova O."/>
            <person name="Grover C."/>
            <person name="Miller E."/>
            <person name="Thrash A."/>
            <person name="Ezzel L."/>
            <person name="Alam S."/>
            <person name="Benzie J."/>
            <person name="Hamilton M."/>
            <person name="Karsi A."/>
            <person name="Lawrence M.L."/>
            <person name="Peterson D.G."/>
        </authorList>
    </citation>
    <scope>NUCLEOTIDE SEQUENCE [LARGE SCALE GENOMIC DNA]</scope>
    <source>
        <strain evidence="3">BAU-BD-2019</strain>
        <tissue evidence="2">Blood</tissue>
    </source>
</reference>
<evidence type="ECO:0000313" key="3">
    <source>
        <dbReference type="Proteomes" id="UP000830375"/>
    </source>
</evidence>
<dbReference type="Gene3D" id="1.25.40.970">
    <property type="match status" value="1"/>
</dbReference>
<dbReference type="PROSITE" id="PS50280">
    <property type="entry name" value="SET"/>
    <property type="match status" value="1"/>
</dbReference>
<dbReference type="InterPro" id="IPR046341">
    <property type="entry name" value="SET_dom_sf"/>
</dbReference>
<protein>
    <submittedName>
        <fullName evidence="2">Histone-lysine N-methyltransferase SMYD3</fullName>
    </submittedName>
</protein>
<evidence type="ECO:0000259" key="1">
    <source>
        <dbReference type="PROSITE" id="PS50280"/>
    </source>
</evidence>
<accession>A0ABQ8LUU6</accession>
<sequence length="234" mass="26752">MSLLNHDCQPNCVMIFEGKRLTLRAVRLIKPCEELTISYTDILATSKERRSHLQEQYHFLCQCTRCTTEDKVRSINRSVFPSLILPLSSFFYSSHFHPITPEKGLLPASLCPGGITIYHPRSPSCSLFRALLLRVCPTQPSEASDDDCDMLAGEKTAWTSLRDTIPHLEQLQSEQRWEELLKESQALLHRCTDVVPDRNIYVLRLLDLATDACISLDDYETALEYGNRALESYK</sequence>
<dbReference type="PANTHER" id="PTHR12197:SF288">
    <property type="entry name" value="HISTONE-LYSINE N-METHYLTRANSFERASE SMYD3"/>
    <property type="match status" value="1"/>
</dbReference>